<dbReference type="GO" id="GO:0003682">
    <property type="term" value="F:chromatin binding"/>
    <property type="evidence" value="ECO:0007669"/>
    <property type="project" value="InterPro"/>
</dbReference>
<comment type="caution">
    <text evidence="3">The sequence shown here is derived from an EMBL/GenBank/DDBJ whole genome shotgun (WGS) entry which is preliminary data.</text>
</comment>
<feature type="domain" description="SAWADEE" evidence="2">
    <location>
        <begin position="16"/>
        <end position="135"/>
    </location>
</feature>
<reference evidence="3 4" key="2">
    <citation type="submission" date="2020-07" db="EMBL/GenBank/DDBJ databases">
        <title>Genome assembly of wild tea tree DASZ reveals pedigree and selection history of tea varieties.</title>
        <authorList>
            <person name="Zhang W."/>
        </authorList>
    </citation>
    <scope>NUCLEOTIDE SEQUENCE [LARGE SCALE GENOMIC DNA]</scope>
    <source>
        <strain evidence="4">cv. G240</strain>
        <tissue evidence="3">Leaf</tissue>
    </source>
</reference>
<feature type="region of interest" description="Disordered" evidence="1">
    <location>
        <begin position="608"/>
        <end position="656"/>
    </location>
</feature>
<dbReference type="Gene3D" id="2.30.30.140">
    <property type="match status" value="1"/>
</dbReference>
<evidence type="ECO:0000259" key="2">
    <source>
        <dbReference type="Pfam" id="PF16719"/>
    </source>
</evidence>
<feature type="compositionally biased region" description="Polar residues" evidence="1">
    <location>
        <begin position="572"/>
        <end position="592"/>
    </location>
</feature>
<feature type="compositionally biased region" description="Basic and acidic residues" evidence="1">
    <location>
        <begin position="550"/>
        <end position="564"/>
    </location>
</feature>
<proteinExistence type="predicted"/>
<keyword evidence="4" id="KW-1185">Reference proteome</keyword>
<reference evidence="4" key="1">
    <citation type="journal article" date="2020" name="Nat. Commun.">
        <title>Genome assembly of wild tea tree DASZ reveals pedigree and selection history of tea varieties.</title>
        <authorList>
            <person name="Zhang W."/>
            <person name="Zhang Y."/>
            <person name="Qiu H."/>
            <person name="Guo Y."/>
            <person name="Wan H."/>
            <person name="Zhang X."/>
            <person name="Scossa F."/>
            <person name="Alseekh S."/>
            <person name="Zhang Q."/>
            <person name="Wang P."/>
            <person name="Xu L."/>
            <person name="Schmidt M.H."/>
            <person name="Jia X."/>
            <person name="Li D."/>
            <person name="Zhu A."/>
            <person name="Guo F."/>
            <person name="Chen W."/>
            <person name="Ni D."/>
            <person name="Usadel B."/>
            <person name="Fernie A.R."/>
            <person name="Wen W."/>
        </authorList>
    </citation>
    <scope>NUCLEOTIDE SEQUENCE [LARGE SCALE GENOMIC DNA]</scope>
    <source>
        <strain evidence="4">cv. G240</strain>
    </source>
</reference>
<evidence type="ECO:0000313" key="3">
    <source>
        <dbReference type="EMBL" id="KAF5953777.1"/>
    </source>
</evidence>
<feature type="region of interest" description="Disordered" evidence="1">
    <location>
        <begin position="509"/>
        <end position="592"/>
    </location>
</feature>
<accession>A0A7J7HMT8</accession>
<dbReference type="InterPro" id="IPR039276">
    <property type="entry name" value="SHH1/2"/>
</dbReference>
<feature type="compositionally biased region" description="Basic and acidic residues" evidence="1">
    <location>
        <begin position="510"/>
        <end position="533"/>
    </location>
</feature>
<sequence length="834" mass="92966">MATHDRINTVAPDEEAIELEAMRKDDSSWHPCQVSLSSSGVGLIVDYGNTDSEDIIVNEEEAIARLRIRSIPLHGDDCVHIEEGEHILATQKSQSKSLFFDAKVEKALRVRHSKKIYCRCNFIIKWLHQDRGGTLTVPSSSIKKLATTGINVNPTICAFLNTLKNLSCSSTPPLPTIVEDIDCEMDLHKLLEKQIEEITNSADVSKKRISDNILLGVEVDNKGQIQCRAVAGSKVSKSHVQVPPDQNHLKRTTRSTKKLQMEMEVKDPPPSAPSIQELSESRSPLNPLAARAALASLMSKMPQNLEVSFYREEKLDYTYSLNGTKLYKSPTRNSFSLTDKLPLQAEATSVPFDPDINSASGKPQLMNASSGILTMERESEDKTSEIHDSRESFTCSVAKRKLIPPPKATNLTDSVIEKGAGIPDRTIERKTCVEQKLQSSTNPRRFTRSAVGKVKEAQTMEAKQGMEDYKSGKFADSGSVVQNIAVLESQALKDEKLATSRNDSAVKLLSTEDRNSLGKEEEGNKKHVAERKTRAGLRNSTSKSGLTHSAVHEEKGNKTTKATDELEDDKLAQNTRSNSSKANVTACKSTVVKTTEWTSSPLEAEGDLPLIDKRHNRGKMSSAVKTTQKTEGKVAGNGESSRSLKRKSTTSKSQESRFSPRLRYIMEVEAMDRISSDLYDILLNHSILREQRILYYLYHFLSIIGSTSGLIIVENATRLAFMTRDQCFEIQNIERIGKETGSRSGPILKTLLERHMLTVYVPTSFHALLITYESLCNVILPQLLVIGLLYLTEMFYRFSLILSSNDCSYPQLVVVYFKSKKKLKKTQTKNKLTN</sequence>
<dbReference type="PANTHER" id="PTHR33827">
    <property type="entry name" value="PROTEIN SAWADEE HOMEODOMAIN HOMOLOG 2"/>
    <property type="match status" value="1"/>
</dbReference>
<organism evidence="3 4">
    <name type="scientific">Camellia sinensis</name>
    <name type="common">Tea plant</name>
    <name type="synonym">Thea sinensis</name>
    <dbReference type="NCBI Taxonomy" id="4442"/>
    <lineage>
        <taxon>Eukaryota</taxon>
        <taxon>Viridiplantae</taxon>
        <taxon>Streptophyta</taxon>
        <taxon>Embryophyta</taxon>
        <taxon>Tracheophyta</taxon>
        <taxon>Spermatophyta</taxon>
        <taxon>Magnoliopsida</taxon>
        <taxon>eudicotyledons</taxon>
        <taxon>Gunneridae</taxon>
        <taxon>Pentapetalae</taxon>
        <taxon>asterids</taxon>
        <taxon>Ericales</taxon>
        <taxon>Theaceae</taxon>
        <taxon>Camellia</taxon>
    </lineage>
</organism>
<dbReference type="Pfam" id="PF16719">
    <property type="entry name" value="SAWADEE"/>
    <property type="match status" value="1"/>
</dbReference>
<name>A0A7J7HMT8_CAMSI</name>
<evidence type="ECO:0000256" key="1">
    <source>
        <dbReference type="SAM" id="MobiDB-lite"/>
    </source>
</evidence>
<dbReference type="Proteomes" id="UP000593564">
    <property type="component" value="Unassembled WGS sequence"/>
</dbReference>
<feature type="compositionally biased region" description="Polar residues" evidence="1">
    <location>
        <begin position="538"/>
        <end position="547"/>
    </location>
</feature>
<feature type="region of interest" description="Disordered" evidence="1">
    <location>
        <begin position="260"/>
        <end position="282"/>
    </location>
</feature>
<gene>
    <name evidence="3" type="ORF">HYC85_006633</name>
</gene>
<dbReference type="EMBL" id="JACBKZ010000003">
    <property type="protein sequence ID" value="KAF5953777.1"/>
    <property type="molecule type" value="Genomic_DNA"/>
</dbReference>
<dbReference type="PANTHER" id="PTHR33827:SF9">
    <property type="entry name" value="SAWADEE DOMAIN-CONTAINING PROTEIN"/>
    <property type="match status" value="1"/>
</dbReference>
<dbReference type="AlphaFoldDB" id="A0A7J7HMT8"/>
<dbReference type="InterPro" id="IPR032001">
    <property type="entry name" value="SAWADEE_dom"/>
</dbReference>
<protein>
    <recommendedName>
        <fullName evidence="2">SAWADEE domain-containing protein</fullName>
    </recommendedName>
</protein>
<evidence type="ECO:0000313" key="4">
    <source>
        <dbReference type="Proteomes" id="UP000593564"/>
    </source>
</evidence>